<reference evidence="4" key="2">
    <citation type="journal article" date="2024" name="Plant">
        <title>Genomic evolution and insights into agronomic trait innovations of Sesamum species.</title>
        <authorList>
            <person name="Miao H."/>
            <person name="Wang L."/>
            <person name="Qu L."/>
            <person name="Liu H."/>
            <person name="Sun Y."/>
            <person name="Le M."/>
            <person name="Wang Q."/>
            <person name="Wei S."/>
            <person name="Zheng Y."/>
            <person name="Lin W."/>
            <person name="Duan Y."/>
            <person name="Cao H."/>
            <person name="Xiong S."/>
            <person name="Wang X."/>
            <person name="Wei L."/>
            <person name="Li C."/>
            <person name="Ma Q."/>
            <person name="Ju M."/>
            <person name="Zhao R."/>
            <person name="Li G."/>
            <person name="Mu C."/>
            <person name="Tian Q."/>
            <person name="Mei H."/>
            <person name="Zhang T."/>
            <person name="Gao T."/>
            <person name="Zhang H."/>
        </authorList>
    </citation>
    <scope>NUCLEOTIDE SEQUENCE</scope>
    <source>
        <strain evidence="4">KEN1</strain>
    </source>
</reference>
<dbReference type="EMBL" id="JACGWN010000006">
    <property type="protein sequence ID" value="KAL0447047.1"/>
    <property type="molecule type" value="Genomic_DNA"/>
</dbReference>
<dbReference type="GO" id="GO:0003735">
    <property type="term" value="F:structural constituent of ribosome"/>
    <property type="evidence" value="ECO:0007669"/>
    <property type="project" value="InterPro"/>
</dbReference>
<comment type="caution">
    <text evidence="4">The sequence shown here is derived from an EMBL/GenBank/DDBJ whole genome shotgun (WGS) entry which is preliminary data.</text>
</comment>
<dbReference type="PANTHER" id="PTHR46741:SF4">
    <property type="entry name" value="FINGER FYVE DOMAIN PROTEIN, PUTATIVE (DUF1666)-RELATED"/>
    <property type="match status" value="1"/>
</dbReference>
<dbReference type="Gene3D" id="6.20.340.10">
    <property type="match status" value="1"/>
</dbReference>
<sequence>MGTVEFYAMLKTRFTHVDYTRLLLCEFLLETMSRFGSVFLASVCALMVRIFGFISRYVYRQKPCLVDEVDSDFSTNRCDDEVVPKISTVFLSGGLAGKESLGLQKSEDSNGNIAEREGSDFLQSGLISNTSKCQFMSGGNVSGFLEEPKTVKFVVQEMFVGSNEVLVCSDQTLGCEISEKRDTLEQKLDEIRQEFDEESDSFSFSFKLFNASCSTVEDTQGHVLELETNGQEKGDNPFQILHSEEVYEGKQKLNSAESKDFRVEEEEILEDQDFSYEVELLSDSKFSCPDASQEPDSAGDEILMSNQRFEPTGKAFLDETDRIKQEDLEEEHGVDQALVVIRNLELGTEGAEDLDDDYIELEPLRSNLHEQNTMHSEILPDSCQERKNCLDSDSDDDEDGPDALWEHQHLVKQMKMELKNCRIRGLPTISEECESETPKMADELKPLNIDRKIEYKDIMEEIQKFYKSYTEKMRKLDILNYQTLHAISFLQLKDSEVFNARKKLVDSIPSVLPKIWPCKGQRIYADPMHKSIVEMQRDLELVYVGQLCLSWEILCWLYVKARELLEYDTTKGNHSYNRAAEEFQQFQVLAQRFIEDEPFQGKRIQNYVKSRCVIRSLLQVPTIKDDCLKVKKERREETDTISLGQLVEIIWDSMLVFREFLSADKRSTNVVLKGIQGTKVDVQDAANSELLVDIITNLQKKEREIREQVRSQNCIVKKFKKQQESRLDVELLTSQVELRLVSRVLRQSRLTTDQLLWCRNKLNSISFVGRKGCGGSNSDLYTSLTHLQSSSLPQPPKRQELQNPRTRTKWEMVQRLTYRKRHSYATKSNQHRVVKTPGGKLVYQSTKKRASGPKCPVTGKRIQGIPHLRPAEYKRSRLSRNRRTVNRPYGGVLSGGAVRERIIRAFLVEEQKIVKKVLKIQKAKEKLAAKS</sequence>
<dbReference type="AlphaFoldDB" id="A0AAW2X2V1"/>
<dbReference type="InterPro" id="IPR008195">
    <property type="entry name" value="Ribosomal_eL34"/>
</dbReference>
<dbReference type="InterPro" id="IPR038562">
    <property type="entry name" value="Ribosomal_eL34_C_sf"/>
</dbReference>
<dbReference type="Pfam" id="PF01199">
    <property type="entry name" value="Ribosomal_L34e"/>
    <property type="match status" value="1"/>
</dbReference>
<name>A0AAW2X2V1_9LAMI</name>
<evidence type="ECO:0000256" key="1">
    <source>
        <dbReference type="ARBA" id="ARBA00009875"/>
    </source>
</evidence>
<evidence type="ECO:0000256" key="3">
    <source>
        <dbReference type="ARBA" id="ARBA00023274"/>
    </source>
</evidence>
<evidence type="ECO:0000313" key="4">
    <source>
        <dbReference type="EMBL" id="KAL0447047.1"/>
    </source>
</evidence>
<dbReference type="PRINTS" id="PR01250">
    <property type="entry name" value="RIBOSOMALL34"/>
</dbReference>
<organism evidence="4">
    <name type="scientific">Sesamum latifolium</name>
    <dbReference type="NCBI Taxonomy" id="2727402"/>
    <lineage>
        <taxon>Eukaryota</taxon>
        <taxon>Viridiplantae</taxon>
        <taxon>Streptophyta</taxon>
        <taxon>Embryophyta</taxon>
        <taxon>Tracheophyta</taxon>
        <taxon>Spermatophyta</taxon>
        <taxon>Magnoliopsida</taxon>
        <taxon>eudicotyledons</taxon>
        <taxon>Gunneridae</taxon>
        <taxon>Pentapetalae</taxon>
        <taxon>asterids</taxon>
        <taxon>lamiids</taxon>
        <taxon>Lamiales</taxon>
        <taxon>Pedaliaceae</taxon>
        <taxon>Sesamum</taxon>
    </lineage>
</organism>
<comment type="similarity">
    <text evidence="1">Belongs to the eukaryotic ribosomal protein eL34 family.</text>
</comment>
<dbReference type="InterPro" id="IPR018065">
    <property type="entry name" value="Ribosomal_eL34_CS"/>
</dbReference>
<dbReference type="PROSITE" id="PS01145">
    <property type="entry name" value="RIBOSOMAL_L34E"/>
    <property type="match status" value="1"/>
</dbReference>
<accession>A0AAW2X2V1</accession>
<reference evidence="4" key="1">
    <citation type="submission" date="2020-06" db="EMBL/GenBank/DDBJ databases">
        <authorList>
            <person name="Li T."/>
            <person name="Hu X."/>
            <person name="Zhang T."/>
            <person name="Song X."/>
            <person name="Zhang H."/>
            <person name="Dai N."/>
            <person name="Sheng W."/>
            <person name="Hou X."/>
            <person name="Wei L."/>
        </authorList>
    </citation>
    <scope>NUCLEOTIDE SEQUENCE</scope>
    <source>
        <strain evidence="4">KEN1</strain>
        <tissue evidence="4">Leaf</tissue>
    </source>
</reference>
<keyword evidence="3" id="KW-0687">Ribonucleoprotein</keyword>
<proteinExistence type="inferred from homology"/>
<dbReference type="Pfam" id="PF07891">
    <property type="entry name" value="DUF1666"/>
    <property type="match status" value="1"/>
</dbReference>
<dbReference type="PANTHER" id="PTHR46741">
    <property type="entry name" value="OS09G0413600 PROTEIN"/>
    <property type="match status" value="1"/>
</dbReference>
<gene>
    <name evidence="4" type="ORF">Slati_1832600</name>
</gene>
<dbReference type="GO" id="GO:0005840">
    <property type="term" value="C:ribosome"/>
    <property type="evidence" value="ECO:0007669"/>
    <property type="project" value="UniProtKB-KW"/>
</dbReference>
<protein>
    <submittedName>
        <fullName evidence="4">60S ribosomal protein L34</fullName>
    </submittedName>
</protein>
<evidence type="ECO:0000256" key="2">
    <source>
        <dbReference type="ARBA" id="ARBA00022980"/>
    </source>
</evidence>
<keyword evidence="2 4" id="KW-0689">Ribosomal protein</keyword>
<dbReference type="GO" id="GO:1990904">
    <property type="term" value="C:ribonucleoprotein complex"/>
    <property type="evidence" value="ECO:0007669"/>
    <property type="project" value="UniProtKB-KW"/>
</dbReference>
<dbReference type="GO" id="GO:0006412">
    <property type="term" value="P:translation"/>
    <property type="evidence" value="ECO:0007669"/>
    <property type="project" value="InterPro"/>
</dbReference>
<dbReference type="InterPro" id="IPR012870">
    <property type="entry name" value="DUF1666"/>
</dbReference>
<dbReference type="Gene3D" id="6.20.370.70">
    <property type="match status" value="1"/>
</dbReference>